<keyword evidence="2" id="KW-1185">Reference proteome</keyword>
<dbReference type="RefSeq" id="WP_113674127.1">
    <property type="nucleotide sequence ID" value="NZ_CAJXUH010000003.1"/>
</dbReference>
<organism evidence="1 2">
    <name type="scientific">Vallitalea guaymasensis</name>
    <dbReference type="NCBI Taxonomy" id="1185412"/>
    <lineage>
        <taxon>Bacteria</taxon>
        <taxon>Bacillati</taxon>
        <taxon>Bacillota</taxon>
        <taxon>Clostridia</taxon>
        <taxon>Lachnospirales</taxon>
        <taxon>Vallitaleaceae</taxon>
        <taxon>Vallitalea</taxon>
    </lineage>
</organism>
<protein>
    <submittedName>
        <fullName evidence="1">Uncharacterized protein</fullName>
    </submittedName>
</protein>
<accession>A0A8J8SCJ9</accession>
<reference evidence="1 2" key="1">
    <citation type="submission" date="2020-07" db="EMBL/GenBank/DDBJ databases">
        <title>Vallitalea guaymasensis genome.</title>
        <authorList>
            <person name="Postec A."/>
        </authorList>
    </citation>
    <scope>NUCLEOTIDE SEQUENCE [LARGE SCALE GENOMIC DNA]</scope>
    <source>
        <strain evidence="1 2">Ra1766G1</strain>
    </source>
</reference>
<dbReference type="AlphaFoldDB" id="A0A8J8SCJ9"/>
<gene>
    <name evidence="1" type="ORF">HYG85_13760</name>
</gene>
<dbReference type="KEGG" id="vgu:HYG85_13760"/>
<evidence type="ECO:0000313" key="2">
    <source>
        <dbReference type="Proteomes" id="UP000677305"/>
    </source>
</evidence>
<sequence>MYLVLCTINDESKKNLFESVLTTKNGVHSVLWLTVKDGLDKKLKNTIIGGSISGLYENKYKLTSLITMEKESYKDIYGKLQKLGLEDYIDSYATLPILEDCKSISLA</sequence>
<dbReference type="EMBL" id="CP058561">
    <property type="protein sequence ID" value="QUH29918.1"/>
    <property type="molecule type" value="Genomic_DNA"/>
</dbReference>
<proteinExistence type="predicted"/>
<name>A0A8J8SCJ9_9FIRM</name>
<dbReference type="Proteomes" id="UP000677305">
    <property type="component" value="Chromosome"/>
</dbReference>
<evidence type="ECO:0000313" key="1">
    <source>
        <dbReference type="EMBL" id="QUH29918.1"/>
    </source>
</evidence>